<keyword evidence="1" id="KW-1133">Transmembrane helix</keyword>
<proteinExistence type="predicted"/>
<gene>
    <name evidence="2" type="ORF">D7X96_24540</name>
</gene>
<evidence type="ECO:0000313" key="2">
    <source>
        <dbReference type="EMBL" id="RKH65041.1"/>
    </source>
</evidence>
<dbReference type="EMBL" id="RAWM01000076">
    <property type="protein sequence ID" value="RKH65041.1"/>
    <property type="molecule type" value="Genomic_DNA"/>
</dbReference>
<comment type="caution">
    <text evidence="2">The sequence shown here is derived from an EMBL/GenBank/DDBJ whole genome shotgun (WGS) entry which is preliminary data.</text>
</comment>
<accession>A0A3A8QBT8</accession>
<evidence type="ECO:0000256" key="1">
    <source>
        <dbReference type="SAM" id="Phobius"/>
    </source>
</evidence>
<keyword evidence="1" id="KW-0472">Membrane</keyword>
<sequence>MRDLSGHRKSLGWLYMFVHLLVLLGAGGLAYATWLVALVVAHGHSTPPVTVAENPAVLGMSVFVLVLLAMAIAGLSLGVALIRGRPVSKGLATLLAILALPNFPLGTVLGIYSFWYFGQEGWDADLQEA</sequence>
<protein>
    <recommendedName>
        <fullName evidence="4">ABC transporter permease</fullName>
    </recommendedName>
</protein>
<feature type="transmembrane region" description="Helical" evidence="1">
    <location>
        <begin position="12"/>
        <end position="37"/>
    </location>
</feature>
<feature type="transmembrane region" description="Helical" evidence="1">
    <location>
        <begin position="94"/>
        <end position="117"/>
    </location>
</feature>
<keyword evidence="3" id="KW-1185">Reference proteome</keyword>
<evidence type="ECO:0000313" key="3">
    <source>
        <dbReference type="Proteomes" id="UP000282656"/>
    </source>
</evidence>
<organism evidence="2 3">
    <name type="scientific">Corallococcus interemptor</name>
    <dbReference type="NCBI Taxonomy" id="2316720"/>
    <lineage>
        <taxon>Bacteria</taxon>
        <taxon>Pseudomonadati</taxon>
        <taxon>Myxococcota</taxon>
        <taxon>Myxococcia</taxon>
        <taxon>Myxococcales</taxon>
        <taxon>Cystobacterineae</taxon>
        <taxon>Myxococcaceae</taxon>
        <taxon>Corallococcus</taxon>
    </lineage>
</organism>
<name>A0A3A8QBT8_9BACT</name>
<dbReference type="RefSeq" id="WP_121723454.1">
    <property type="nucleotide sequence ID" value="NZ_RAWM01000076.1"/>
</dbReference>
<dbReference type="AlphaFoldDB" id="A0A3A8QBT8"/>
<dbReference type="OrthoDB" id="8758239at2"/>
<feature type="transmembrane region" description="Helical" evidence="1">
    <location>
        <begin position="57"/>
        <end position="82"/>
    </location>
</feature>
<evidence type="ECO:0008006" key="4">
    <source>
        <dbReference type="Google" id="ProtNLM"/>
    </source>
</evidence>
<reference evidence="3" key="1">
    <citation type="submission" date="2018-09" db="EMBL/GenBank/DDBJ databases">
        <authorList>
            <person name="Livingstone P.G."/>
            <person name="Whitworth D.E."/>
        </authorList>
    </citation>
    <scope>NUCLEOTIDE SEQUENCE [LARGE SCALE GENOMIC DNA]</scope>
    <source>
        <strain evidence="3">AB047A</strain>
    </source>
</reference>
<dbReference type="Proteomes" id="UP000282656">
    <property type="component" value="Unassembled WGS sequence"/>
</dbReference>
<keyword evidence="1" id="KW-0812">Transmembrane</keyword>